<dbReference type="STRING" id="1893.SAMN02787144_102884"/>
<keyword evidence="2" id="KW-0238">DNA-binding</keyword>
<evidence type="ECO:0000313" key="5">
    <source>
        <dbReference type="EMBL" id="SFY41836.1"/>
    </source>
</evidence>
<keyword evidence="1" id="KW-0805">Transcription regulation</keyword>
<dbReference type="PROSITE" id="PS50943">
    <property type="entry name" value="HTH_CROC1"/>
    <property type="match status" value="1"/>
</dbReference>
<accession>A0A1K2F3M3</accession>
<dbReference type="Gene3D" id="1.10.260.40">
    <property type="entry name" value="lambda repressor-like DNA-binding domains"/>
    <property type="match status" value="1"/>
</dbReference>
<protein>
    <submittedName>
        <fullName evidence="5">HTH-type transcriptional regulator / antitoxin MqsA</fullName>
    </submittedName>
</protein>
<proteinExistence type="predicted"/>
<evidence type="ECO:0000256" key="3">
    <source>
        <dbReference type="ARBA" id="ARBA00023163"/>
    </source>
</evidence>
<feature type="domain" description="HTH cro/C1-type" evidence="4">
    <location>
        <begin position="27"/>
        <end position="59"/>
    </location>
</feature>
<keyword evidence="3" id="KW-0804">Transcription</keyword>
<dbReference type="PANTHER" id="PTHR36511">
    <property type="entry name" value="MERR FAMILY BACTERIAL REGULATORY PROTEIN"/>
    <property type="match status" value="1"/>
</dbReference>
<evidence type="ECO:0000256" key="1">
    <source>
        <dbReference type="ARBA" id="ARBA00023015"/>
    </source>
</evidence>
<evidence type="ECO:0000259" key="4">
    <source>
        <dbReference type="PROSITE" id="PS50943"/>
    </source>
</evidence>
<dbReference type="Pfam" id="PF01381">
    <property type="entry name" value="HTH_3"/>
    <property type="match status" value="1"/>
</dbReference>
<gene>
    <name evidence="5" type="ORF">SAMN02787144_102884</name>
</gene>
<dbReference type="EMBL" id="FPJO01000028">
    <property type="protein sequence ID" value="SFY41836.1"/>
    <property type="molecule type" value="Genomic_DNA"/>
</dbReference>
<dbReference type="CDD" id="cd00093">
    <property type="entry name" value="HTH_XRE"/>
    <property type="match status" value="1"/>
</dbReference>
<dbReference type="Proteomes" id="UP000181909">
    <property type="component" value="Unassembled WGS sequence"/>
</dbReference>
<dbReference type="InterPro" id="IPR052359">
    <property type="entry name" value="HTH-type_reg/antitoxin"/>
</dbReference>
<sequence length="91" mass="10050">MTDMLQAVDALLRRPADLPPPHLRASLRKADQLTQAQVAEVLNVTPLAVLRWENGQSEPRGVRRKAYARLMRGLAEKHPTVAPDFAASLAD</sequence>
<dbReference type="GO" id="GO:0003677">
    <property type="term" value="F:DNA binding"/>
    <property type="evidence" value="ECO:0007669"/>
    <property type="project" value="UniProtKB-KW"/>
</dbReference>
<dbReference type="InterPro" id="IPR001387">
    <property type="entry name" value="Cro/C1-type_HTH"/>
</dbReference>
<dbReference type="PANTHER" id="PTHR36511:SF3">
    <property type="entry name" value="ANTITOXIN HIGA-2"/>
    <property type="match status" value="1"/>
</dbReference>
<name>A0A1K2F3M3_STRAR</name>
<dbReference type="OrthoDB" id="9814751at2"/>
<evidence type="ECO:0000313" key="6">
    <source>
        <dbReference type="Proteomes" id="UP000181909"/>
    </source>
</evidence>
<evidence type="ECO:0000256" key="2">
    <source>
        <dbReference type="ARBA" id="ARBA00023125"/>
    </source>
</evidence>
<dbReference type="InterPro" id="IPR010982">
    <property type="entry name" value="Lambda_DNA-bd_dom_sf"/>
</dbReference>
<dbReference type="RefSeq" id="WP_079179735.1">
    <property type="nucleotide sequence ID" value="NZ_CP108278.1"/>
</dbReference>
<organism evidence="5 6">
    <name type="scientific">Streptomyces atratus</name>
    <dbReference type="NCBI Taxonomy" id="1893"/>
    <lineage>
        <taxon>Bacteria</taxon>
        <taxon>Bacillati</taxon>
        <taxon>Actinomycetota</taxon>
        <taxon>Actinomycetes</taxon>
        <taxon>Kitasatosporales</taxon>
        <taxon>Streptomycetaceae</taxon>
        <taxon>Streptomyces</taxon>
    </lineage>
</organism>
<dbReference type="AlphaFoldDB" id="A0A1K2F3M3"/>
<dbReference type="SUPFAM" id="SSF47413">
    <property type="entry name" value="lambda repressor-like DNA-binding domains"/>
    <property type="match status" value="1"/>
</dbReference>
<reference evidence="5 6" key="1">
    <citation type="submission" date="2016-11" db="EMBL/GenBank/DDBJ databases">
        <authorList>
            <person name="Jaros S."/>
            <person name="Januszkiewicz K."/>
            <person name="Wedrychowicz H."/>
        </authorList>
    </citation>
    <scope>NUCLEOTIDE SEQUENCE [LARGE SCALE GENOMIC DNA]</scope>
    <source>
        <strain evidence="5 6">OK807</strain>
    </source>
</reference>